<proteinExistence type="predicted"/>
<protein>
    <submittedName>
        <fullName evidence="2">Uncharacterized protein</fullName>
    </submittedName>
</protein>
<dbReference type="EMBL" id="JBIAPK010000001">
    <property type="protein sequence ID" value="MFF3337872.1"/>
    <property type="molecule type" value="Genomic_DNA"/>
</dbReference>
<evidence type="ECO:0000256" key="1">
    <source>
        <dbReference type="SAM" id="MobiDB-lite"/>
    </source>
</evidence>
<feature type="region of interest" description="Disordered" evidence="1">
    <location>
        <begin position="40"/>
        <end position="96"/>
    </location>
</feature>
<feature type="compositionally biased region" description="Basic residues" evidence="1">
    <location>
        <begin position="86"/>
        <end position="96"/>
    </location>
</feature>
<name>A0ABW6R9I2_9ACTN</name>
<evidence type="ECO:0000313" key="3">
    <source>
        <dbReference type="Proteomes" id="UP001601976"/>
    </source>
</evidence>
<keyword evidence="3" id="KW-1185">Reference proteome</keyword>
<comment type="caution">
    <text evidence="2">The sequence shown here is derived from an EMBL/GenBank/DDBJ whole genome shotgun (WGS) entry which is preliminary data.</text>
</comment>
<gene>
    <name evidence="2" type="ORF">ACFYWW_03905</name>
</gene>
<dbReference type="RefSeq" id="WP_387893777.1">
    <property type="nucleotide sequence ID" value="NZ_JBIAPK010000001.1"/>
</dbReference>
<sequence>MPVPRLIAAVYVQDPSTREELILLPGESPAPEVAALVTNPDAWDLPPNECDPEPEPVAVGEPDPTAGQAEPDQEQEEARGGGSKKPSPRRSRSSAS</sequence>
<organism evidence="2 3">
    <name type="scientific">Streptomyces flavidovirens</name>
    <dbReference type="NCBI Taxonomy" id="67298"/>
    <lineage>
        <taxon>Bacteria</taxon>
        <taxon>Bacillati</taxon>
        <taxon>Actinomycetota</taxon>
        <taxon>Actinomycetes</taxon>
        <taxon>Kitasatosporales</taxon>
        <taxon>Streptomycetaceae</taxon>
        <taxon>Streptomyces</taxon>
    </lineage>
</organism>
<dbReference type="Proteomes" id="UP001601976">
    <property type="component" value="Unassembled WGS sequence"/>
</dbReference>
<evidence type="ECO:0000313" key="2">
    <source>
        <dbReference type="EMBL" id="MFF3337872.1"/>
    </source>
</evidence>
<reference evidence="2 3" key="1">
    <citation type="submission" date="2024-10" db="EMBL/GenBank/DDBJ databases">
        <title>The Natural Products Discovery Center: Release of the First 8490 Sequenced Strains for Exploring Actinobacteria Biosynthetic Diversity.</title>
        <authorList>
            <person name="Kalkreuter E."/>
            <person name="Kautsar S.A."/>
            <person name="Yang D."/>
            <person name="Bader C.D."/>
            <person name="Teijaro C.N."/>
            <person name="Fluegel L."/>
            <person name="Davis C.M."/>
            <person name="Simpson J.R."/>
            <person name="Lauterbach L."/>
            <person name="Steele A.D."/>
            <person name="Gui C."/>
            <person name="Meng S."/>
            <person name="Li G."/>
            <person name="Viehrig K."/>
            <person name="Ye F."/>
            <person name="Su P."/>
            <person name="Kiefer A.F."/>
            <person name="Nichols A."/>
            <person name="Cepeda A.J."/>
            <person name="Yan W."/>
            <person name="Fan B."/>
            <person name="Jiang Y."/>
            <person name="Adhikari A."/>
            <person name="Zheng C.-J."/>
            <person name="Schuster L."/>
            <person name="Cowan T.M."/>
            <person name="Smanski M.J."/>
            <person name="Chevrette M.G."/>
            <person name="De Carvalho L.P.S."/>
            <person name="Shen B."/>
        </authorList>
    </citation>
    <scope>NUCLEOTIDE SEQUENCE [LARGE SCALE GENOMIC DNA]</scope>
    <source>
        <strain evidence="2 3">NPDC003029</strain>
    </source>
</reference>
<accession>A0ABW6R9I2</accession>